<proteinExistence type="predicted"/>
<dbReference type="Gene3D" id="3.10.620.30">
    <property type="match status" value="1"/>
</dbReference>
<dbReference type="Pfam" id="PF12969">
    <property type="entry name" value="DUF3857"/>
    <property type="match status" value="1"/>
</dbReference>
<keyword evidence="1" id="KW-0732">Signal</keyword>
<dbReference type="RefSeq" id="WP_182954560.1">
    <property type="nucleotide sequence ID" value="NZ_WNXC01000001.1"/>
</dbReference>
<evidence type="ECO:0000259" key="2">
    <source>
        <dbReference type="Pfam" id="PF12969"/>
    </source>
</evidence>
<protein>
    <submittedName>
        <fullName evidence="3">DUF3857 domain-containing protein</fullName>
    </submittedName>
</protein>
<accession>A0ABR6ETD0</accession>
<dbReference type="SUPFAM" id="SSF54001">
    <property type="entry name" value="Cysteine proteinases"/>
    <property type="match status" value="1"/>
</dbReference>
<dbReference type="Proteomes" id="UP000636110">
    <property type="component" value="Unassembled WGS sequence"/>
</dbReference>
<organism evidence="3 4">
    <name type="scientific">Pedobacter gandavensis</name>
    <dbReference type="NCBI Taxonomy" id="2679963"/>
    <lineage>
        <taxon>Bacteria</taxon>
        <taxon>Pseudomonadati</taxon>
        <taxon>Bacteroidota</taxon>
        <taxon>Sphingobacteriia</taxon>
        <taxon>Sphingobacteriales</taxon>
        <taxon>Sphingobacteriaceae</taxon>
        <taxon>Pedobacter</taxon>
    </lineage>
</organism>
<dbReference type="EMBL" id="WNXC01000001">
    <property type="protein sequence ID" value="MBB2148519.1"/>
    <property type="molecule type" value="Genomic_DNA"/>
</dbReference>
<sequence length="657" mass="74381">MKRLLLLSLLLLVQLTTQAQDFPFAGITHEELDLKNTVIDSNANAIVLKEFGTARIQLNADDSRLVVTFNYHVRIKIFNKQGYEQGNITIPQRIYGDKEDQITNIKAVTVNFIDGEFKQTALDPKKIFHEKSSKYTAQTKFTIPNLQDGSIIEYSYQISSPYIFNFRPWNFQSDIPKLHSEYVAYIPGLYNYNVVLRGALKLSDTKAELNKECLRLNGTNVDCSKMTYIMKNIPAFIEENYMTAPVNFKSAINFELSDYVMITGGKVNLTKSWKDIDYELKSDRSFGSQMKKKDAFKDLMPEILKNTTDDLSKAKAVYAYIAKNIKSNGYIGIYSENDVKKALASHSGNTGDINLGLISALTAANLDAEALILSTRNNGELNRLFPVITNFNYVVVKVNIGEQSFLLDASVPLLPFGMLPLHCINGQGRVISLKKPSYWYDVSAGQKDYSRYNFNATLTKDGKIKGELITYSSGYTALKKRKAIEEANSIAEYVEKLDEKMPKISITQHEILNLDSLQLPLTEKYELLINSFDAAQMSKVFFSPFFIEHISKNPFNLNDRTYPVDLGGSSECRINIQLTIPEDYVLVDQPKDMSIGLADNGGRYLTKTQVADHVITFTQLLQLSKPIYDPSEYLSLKEFYSQIIQNQKTDIILKKTP</sequence>
<dbReference type="Gene3D" id="2.60.40.3140">
    <property type="match status" value="1"/>
</dbReference>
<evidence type="ECO:0000256" key="1">
    <source>
        <dbReference type="SAM" id="SignalP"/>
    </source>
</evidence>
<keyword evidence="4" id="KW-1185">Reference proteome</keyword>
<evidence type="ECO:0000313" key="4">
    <source>
        <dbReference type="Proteomes" id="UP000636110"/>
    </source>
</evidence>
<dbReference type="InterPro" id="IPR038765">
    <property type="entry name" value="Papain-like_cys_pep_sf"/>
</dbReference>
<feature type="signal peptide" evidence="1">
    <location>
        <begin position="1"/>
        <end position="19"/>
    </location>
</feature>
<evidence type="ECO:0000313" key="3">
    <source>
        <dbReference type="EMBL" id="MBB2148519.1"/>
    </source>
</evidence>
<name>A0ABR6ETD0_9SPHI</name>
<dbReference type="Gene3D" id="2.60.120.1130">
    <property type="match status" value="1"/>
</dbReference>
<dbReference type="InterPro" id="IPR024618">
    <property type="entry name" value="DUF3857"/>
</dbReference>
<reference evidence="3 4" key="1">
    <citation type="submission" date="2019-11" db="EMBL/GenBank/DDBJ databases">
        <title>Description of Pedobacter sp. LMG 31462T.</title>
        <authorList>
            <person name="Carlier A."/>
            <person name="Qi S."/>
            <person name="Vandamme P."/>
        </authorList>
    </citation>
    <scope>NUCLEOTIDE SEQUENCE [LARGE SCALE GENOMIC DNA]</scope>
    <source>
        <strain evidence="3 4">LMG 31462</strain>
    </source>
</reference>
<gene>
    <name evidence="3" type="ORF">GM920_06295</name>
</gene>
<feature type="chain" id="PRO_5045124355" evidence="1">
    <location>
        <begin position="20"/>
        <end position="657"/>
    </location>
</feature>
<feature type="domain" description="DUF3857" evidence="2">
    <location>
        <begin position="67"/>
        <end position="193"/>
    </location>
</feature>
<comment type="caution">
    <text evidence="3">The sequence shown here is derived from an EMBL/GenBank/DDBJ whole genome shotgun (WGS) entry which is preliminary data.</text>
</comment>